<reference evidence="2" key="5">
    <citation type="journal article" date="2021" name="G3 (Bethesda)">
        <title>Aegilops tauschii genome assembly Aet v5.0 features greater sequence contiguity and improved annotation.</title>
        <authorList>
            <person name="Wang L."/>
            <person name="Zhu T."/>
            <person name="Rodriguez J.C."/>
            <person name="Deal K.R."/>
            <person name="Dubcovsky J."/>
            <person name="McGuire P.E."/>
            <person name="Lux T."/>
            <person name="Spannagl M."/>
            <person name="Mayer K.F.X."/>
            <person name="Baldrich P."/>
            <person name="Meyers B.C."/>
            <person name="Huo N."/>
            <person name="Gu Y.Q."/>
            <person name="Zhou H."/>
            <person name="Devos K.M."/>
            <person name="Bennetzen J.L."/>
            <person name="Unver T."/>
            <person name="Budak H."/>
            <person name="Gulick P.J."/>
            <person name="Galiba G."/>
            <person name="Kalapos B."/>
            <person name="Nelson D.R."/>
            <person name="Li P."/>
            <person name="You F.M."/>
            <person name="Luo M.C."/>
            <person name="Dvorak J."/>
        </authorList>
    </citation>
    <scope>NUCLEOTIDE SEQUENCE [LARGE SCALE GENOMIC DNA]</scope>
    <source>
        <strain evidence="2">cv. AL8/78</strain>
    </source>
</reference>
<reference evidence="3" key="2">
    <citation type="journal article" date="2017" name="Nat. Plants">
        <title>The Aegilops tauschii genome reveals multiple impacts of transposons.</title>
        <authorList>
            <person name="Zhao G."/>
            <person name="Zou C."/>
            <person name="Li K."/>
            <person name="Wang K."/>
            <person name="Li T."/>
            <person name="Gao L."/>
            <person name="Zhang X."/>
            <person name="Wang H."/>
            <person name="Yang Z."/>
            <person name="Liu X."/>
            <person name="Jiang W."/>
            <person name="Mao L."/>
            <person name="Kong X."/>
            <person name="Jiao Y."/>
            <person name="Jia J."/>
        </authorList>
    </citation>
    <scope>NUCLEOTIDE SEQUENCE [LARGE SCALE GENOMIC DNA]</scope>
    <source>
        <strain evidence="3">cv. AL8/78</strain>
    </source>
</reference>
<dbReference type="GO" id="GO:0000272">
    <property type="term" value="P:polysaccharide catabolic process"/>
    <property type="evidence" value="ECO:0007669"/>
    <property type="project" value="UniProtKB-ARBA"/>
</dbReference>
<evidence type="ECO:0000256" key="1">
    <source>
        <dbReference type="SAM" id="Phobius"/>
    </source>
</evidence>
<name>A0A453C1R7_AEGTS</name>
<protein>
    <submittedName>
        <fullName evidence="2">Uncharacterized protein</fullName>
    </submittedName>
</protein>
<keyword evidence="3" id="KW-1185">Reference proteome</keyword>
<dbReference type="EnsemblPlants" id="AET2Gv20703800.22">
    <property type="protein sequence ID" value="AET2Gv20703800.22"/>
    <property type="gene ID" value="AET2Gv20703800"/>
</dbReference>
<organism evidence="2 3">
    <name type="scientific">Aegilops tauschii subsp. strangulata</name>
    <name type="common">Goatgrass</name>
    <dbReference type="NCBI Taxonomy" id="200361"/>
    <lineage>
        <taxon>Eukaryota</taxon>
        <taxon>Viridiplantae</taxon>
        <taxon>Streptophyta</taxon>
        <taxon>Embryophyta</taxon>
        <taxon>Tracheophyta</taxon>
        <taxon>Spermatophyta</taxon>
        <taxon>Magnoliopsida</taxon>
        <taxon>Liliopsida</taxon>
        <taxon>Poales</taxon>
        <taxon>Poaceae</taxon>
        <taxon>BOP clade</taxon>
        <taxon>Pooideae</taxon>
        <taxon>Triticodae</taxon>
        <taxon>Triticeae</taxon>
        <taxon>Triticinae</taxon>
        <taxon>Aegilops</taxon>
    </lineage>
</organism>
<feature type="transmembrane region" description="Helical" evidence="1">
    <location>
        <begin position="15"/>
        <end position="34"/>
    </location>
</feature>
<dbReference type="Gene3D" id="2.60.40.1180">
    <property type="entry name" value="Golgi alpha-mannosidase II"/>
    <property type="match status" value="1"/>
</dbReference>
<dbReference type="Proteomes" id="UP000015105">
    <property type="component" value="Chromosome 2D"/>
</dbReference>
<dbReference type="AlphaFoldDB" id="A0A453C1R7"/>
<evidence type="ECO:0000313" key="2">
    <source>
        <dbReference type="EnsemblPlants" id="AET2Gv20703800.22"/>
    </source>
</evidence>
<reference evidence="2" key="4">
    <citation type="submission" date="2019-03" db="UniProtKB">
        <authorList>
            <consortium name="EnsemblPlants"/>
        </authorList>
    </citation>
    <scope>IDENTIFICATION</scope>
</reference>
<dbReference type="InterPro" id="IPR013780">
    <property type="entry name" value="Glyco_hydro_b"/>
</dbReference>
<proteinExistence type="predicted"/>
<reference evidence="3" key="1">
    <citation type="journal article" date="2014" name="Science">
        <title>Ancient hybridizations among the ancestral genomes of bread wheat.</title>
        <authorList>
            <consortium name="International Wheat Genome Sequencing Consortium,"/>
            <person name="Marcussen T."/>
            <person name="Sandve S.R."/>
            <person name="Heier L."/>
            <person name="Spannagl M."/>
            <person name="Pfeifer M."/>
            <person name="Jakobsen K.S."/>
            <person name="Wulff B.B."/>
            <person name="Steuernagel B."/>
            <person name="Mayer K.F."/>
            <person name="Olsen O.A."/>
        </authorList>
    </citation>
    <scope>NUCLEOTIDE SEQUENCE [LARGE SCALE GENOMIC DNA]</scope>
    <source>
        <strain evidence="3">cv. AL8/78</strain>
    </source>
</reference>
<accession>A0A453C1R7</accession>
<reference evidence="2" key="3">
    <citation type="journal article" date="2017" name="Nature">
        <title>Genome sequence of the progenitor of the wheat D genome Aegilops tauschii.</title>
        <authorList>
            <person name="Luo M.C."/>
            <person name="Gu Y.Q."/>
            <person name="Puiu D."/>
            <person name="Wang H."/>
            <person name="Twardziok S.O."/>
            <person name="Deal K.R."/>
            <person name="Huo N."/>
            <person name="Zhu T."/>
            <person name="Wang L."/>
            <person name="Wang Y."/>
            <person name="McGuire P.E."/>
            <person name="Liu S."/>
            <person name="Long H."/>
            <person name="Ramasamy R.K."/>
            <person name="Rodriguez J.C."/>
            <person name="Van S.L."/>
            <person name="Yuan L."/>
            <person name="Wang Z."/>
            <person name="Xia Z."/>
            <person name="Xiao L."/>
            <person name="Anderson O.D."/>
            <person name="Ouyang S."/>
            <person name="Liang Y."/>
            <person name="Zimin A.V."/>
            <person name="Pertea G."/>
            <person name="Qi P."/>
            <person name="Bennetzen J.L."/>
            <person name="Dai X."/>
            <person name="Dawson M.W."/>
            <person name="Muller H.G."/>
            <person name="Kugler K."/>
            <person name="Rivarola-Duarte L."/>
            <person name="Spannagl M."/>
            <person name="Mayer K.F.X."/>
            <person name="Lu F.H."/>
            <person name="Bevan M.W."/>
            <person name="Leroy P."/>
            <person name="Li P."/>
            <person name="You F.M."/>
            <person name="Sun Q."/>
            <person name="Liu Z."/>
            <person name="Lyons E."/>
            <person name="Wicker T."/>
            <person name="Salzberg S.L."/>
            <person name="Devos K.M."/>
            <person name="Dvorak J."/>
        </authorList>
    </citation>
    <scope>NUCLEOTIDE SEQUENCE [LARGE SCALE GENOMIC DNA]</scope>
    <source>
        <strain evidence="2">cv. AL8/78</strain>
    </source>
</reference>
<evidence type="ECO:0000313" key="3">
    <source>
        <dbReference type="Proteomes" id="UP000015105"/>
    </source>
</evidence>
<dbReference type="Gramene" id="AET2Gv20703800.22">
    <property type="protein sequence ID" value="AET2Gv20703800.22"/>
    <property type="gene ID" value="AET2Gv20703800"/>
</dbReference>
<keyword evidence="1" id="KW-1133">Transmembrane helix</keyword>
<keyword evidence="1" id="KW-0812">Transmembrane</keyword>
<sequence length="84" mass="9573">MYCSAYSCSGIYSKFLELVLFTFLCWVLKIYSFYQVVLDSDAGLFGGFGRIHHTAEHFTSVSLFARTCGCFYYTCVISFLANLK</sequence>
<feature type="transmembrane region" description="Helical" evidence="1">
    <location>
        <begin position="63"/>
        <end position="83"/>
    </location>
</feature>
<keyword evidence="1" id="KW-0472">Membrane</keyword>